<feature type="compositionally biased region" description="Low complexity" evidence="1">
    <location>
        <begin position="315"/>
        <end position="324"/>
    </location>
</feature>
<comment type="caution">
    <text evidence="2">The sequence shown here is derived from an EMBL/GenBank/DDBJ whole genome shotgun (WGS) entry which is preliminary data.</text>
</comment>
<feature type="compositionally biased region" description="Polar residues" evidence="1">
    <location>
        <begin position="326"/>
        <end position="342"/>
    </location>
</feature>
<feature type="region of interest" description="Disordered" evidence="1">
    <location>
        <begin position="315"/>
        <end position="342"/>
    </location>
</feature>
<reference evidence="2" key="2">
    <citation type="submission" date="2020-05" db="EMBL/GenBank/DDBJ databases">
        <authorList>
            <person name="Kim H.-S."/>
            <person name="Proctor R.H."/>
            <person name="Brown D.W."/>
        </authorList>
    </citation>
    <scope>NUCLEOTIDE SEQUENCE</scope>
    <source>
        <strain evidence="2">NRRL 22465</strain>
    </source>
</reference>
<evidence type="ECO:0000313" key="3">
    <source>
        <dbReference type="Proteomes" id="UP000635477"/>
    </source>
</evidence>
<accession>A0A8H4UGU1</accession>
<gene>
    <name evidence="2" type="ORF">FZEAL_6946</name>
</gene>
<reference evidence="2" key="1">
    <citation type="journal article" date="2020" name="BMC Genomics">
        <title>Correction to: Identification and distribution of gene clusters required for synthesis of sphingolipid metabolism inhibitors in diverse species of the filamentous fungus Fusarium.</title>
        <authorList>
            <person name="Kim H.S."/>
            <person name="Lohmar J.M."/>
            <person name="Busman M."/>
            <person name="Brown D.W."/>
            <person name="Naumann T.A."/>
            <person name="Divon H.H."/>
            <person name="Lysoe E."/>
            <person name="Uhlig S."/>
            <person name="Proctor R.H."/>
        </authorList>
    </citation>
    <scope>NUCLEOTIDE SEQUENCE</scope>
    <source>
        <strain evidence="2">NRRL 22465</strain>
    </source>
</reference>
<dbReference type="EMBL" id="JABEYC010000545">
    <property type="protein sequence ID" value="KAF4976370.1"/>
    <property type="molecule type" value="Genomic_DNA"/>
</dbReference>
<dbReference type="AlphaFoldDB" id="A0A8H4UGU1"/>
<name>A0A8H4UGU1_9HYPO</name>
<evidence type="ECO:0000256" key="1">
    <source>
        <dbReference type="SAM" id="MobiDB-lite"/>
    </source>
</evidence>
<dbReference type="SUPFAM" id="SSF69318">
    <property type="entry name" value="Integrin alpha N-terminal domain"/>
    <property type="match status" value="1"/>
</dbReference>
<proteinExistence type="predicted"/>
<dbReference type="InterPro" id="IPR028994">
    <property type="entry name" value="Integrin_alpha_N"/>
</dbReference>
<protein>
    <submittedName>
        <fullName evidence="2">Uncharacterized protein</fullName>
    </submittedName>
</protein>
<dbReference type="OrthoDB" id="3915838at2759"/>
<dbReference type="Proteomes" id="UP000635477">
    <property type="component" value="Unassembled WGS sequence"/>
</dbReference>
<evidence type="ECO:0000313" key="2">
    <source>
        <dbReference type="EMBL" id="KAF4976370.1"/>
    </source>
</evidence>
<sequence length="342" mass="38310">MMAAVFFKFFQQASTRLKTPSEMDDTSSKGSEDGIYHRDSEERGIVLSVESEWDRDQYRFAGLYGHKYDDLVGWYEQEPGKTLLASGRIREGGKFNKIADMNPDIYRIPRGLHSIEMNGKSTLQPLDDSFFSNSDRVRLADIDGDGLGDCCVLDDGSRVDCWRKVVVKDAPEYWQKLGLRFKVNWMGDMLDDDGQTTTWSNTPSCQNGKLGDGLDVAWIYGHGDSKEDYARVHSKGEMCVYHNDGKTSISRDRSFWGKNEVIWARTWIAASLPVAFADLDGNGRTTAHLHRDDNGWESVGQIKFAELSAPIPAGQTQTATTAPTCSGWTSSRATQSQGWELV</sequence>
<keyword evidence="3" id="KW-1185">Reference proteome</keyword>
<organism evidence="2 3">
    <name type="scientific">Fusarium zealandicum</name>
    <dbReference type="NCBI Taxonomy" id="1053134"/>
    <lineage>
        <taxon>Eukaryota</taxon>
        <taxon>Fungi</taxon>
        <taxon>Dikarya</taxon>
        <taxon>Ascomycota</taxon>
        <taxon>Pezizomycotina</taxon>
        <taxon>Sordariomycetes</taxon>
        <taxon>Hypocreomycetidae</taxon>
        <taxon>Hypocreales</taxon>
        <taxon>Nectriaceae</taxon>
        <taxon>Fusarium</taxon>
        <taxon>Fusarium staphyleae species complex</taxon>
    </lineage>
</organism>